<evidence type="ECO:0000259" key="1">
    <source>
        <dbReference type="PROSITE" id="PS51186"/>
    </source>
</evidence>
<dbReference type="PANTHER" id="PTHR43792">
    <property type="entry name" value="GNAT FAMILY, PUTATIVE (AFU_ORTHOLOGUE AFUA_3G00765)-RELATED-RELATED"/>
    <property type="match status" value="1"/>
</dbReference>
<dbReference type="OrthoDB" id="6293260at2"/>
<protein>
    <recommendedName>
        <fullName evidence="1">N-acetyltransferase domain-containing protein</fullName>
    </recommendedName>
</protein>
<gene>
    <name evidence="2" type="ORF">VE26_08545</name>
</gene>
<organism evidence="2 3">
    <name type="scientific">Devosia chinhatensis</name>
    <dbReference type="NCBI Taxonomy" id="429727"/>
    <lineage>
        <taxon>Bacteria</taxon>
        <taxon>Pseudomonadati</taxon>
        <taxon>Pseudomonadota</taxon>
        <taxon>Alphaproteobacteria</taxon>
        <taxon>Hyphomicrobiales</taxon>
        <taxon>Devosiaceae</taxon>
        <taxon>Devosia</taxon>
    </lineage>
</organism>
<sequence length="198" mass="22776">MSSLRLPIETSHLVLRPFERADCDAVARYHTLPSAQRYVDRPTRYPEEVSAAVAIMRKQVELHRPGDILSLAMVRKGDHALVGQVSLKWSDATSGQGEVRFLIDPAHSGRGYLTEAISAMLDLAFSHFRVHRVMVRCDGRSHHSIKLMQKLGMRLEAHYREHALFQGEWDEELHFAMLDREWKRDSKVLDLPLRDRVA</sequence>
<dbReference type="RefSeq" id="WP_046104559.1">
    <property type="nucleotide sequence ID" value="NZ_JZEY01000054.1"/>
</dbReference>
<dbReference type="Gene3D" id="3.40.630.30">
    <property type="match status" value="1"/>
</dbReference>
<dbReference type="Pfam" id="PF13302">
    <property type="entry name" value="Acetyltransf_3"/>
    <property type="match status" value="1"/>
</dbReference>
<evidence type="ECO:0000313" key="2">
    <source>
        <dbReference type="EMBL" id="KKB09868.1"/>
    </source>
</evidence>
<proteinExistence type="predicted"/>
<comment type="caution">
    <text evidence="2">The sequence shown here is derived from an EMBL/GenBank/DDBJ whole genome shotgun (WGS) entry which is preliminary data.</text>
</comment>
<dbReference type="PROSITE" id="PS51186">
    <property type="entry name" value="GNAT"/>
    <property type="match status" value="1"/>
</dbReference>
<dbReference type="PATRIC" id="fig|429727.3.peg.1765"/>
<dbReference type="InterPro" id="IPR016181">
    <property type="entry name" value="Acyl_CoA_acyltransferase"/>
</dbReference>
<dbReference type="SUPFAM" id="SSF55729">
    <property type="entry name" value="Acyl-CoA N-acyltransferases (Nat)"/>
    <property type="match status" value="1"/>
</dbReference>
<reference evidence="2 3" key="1">
    <citation type="submission" date="2015-03" db="EMBL/GenBank/DDBJ databases">
        <authorList>
            <person name="Hassan Y."/>
            <person name="Lepp D."/>
            <person name="Li X.-Z."/>
            <person name="Zhou T."/>
        </authorList>
    </citation>
    <scope>NUCLEOTIDE SEQUENCE [LARGE SCALE GENOMIC DNA]</scope>
    <source>
        <strain evidence="2 3">IPL18</strain>
    </source>
</reference>
<dbReference type="STRING" id="429727.VE26_08545"/>
<dbReference type="InterPro" id="IPR000182">
    <property type="entry name" value="GNAT_dom"/>
</dbReference>
<dbReference type="EMBL" id="JZEY01000054">
    <property type="protein sequence ID" value="KKB09868.1"/>
    <property type="molecule type" value="Genomic_DNA"/>
</dbReference>
<dbReference type="Proteomes" id="UP000033649">
    <property type="component" value="Unassembled WGS sequence"/>
</dbReference>
<dbReference type="AlphaFoldDB" id="A0A0F5FM26"/>
<keyword evidence="3" id="KW-1185">Reference proteome</keyword>
<evidence type="ECO:0000313" key="3">
    <source>
        <dbReference type="Proteomes" id="UP000033649"/>
    </source>
</evidence>
<feature type="domain" description="N-acetyltransferase" evidence="1">
    <location>
        <begin position="13"/>
        <end position="176"/>
    </location>
</feature>
<dbReference type="GO" id="GO:0016747">
    <property type="term" value="F:acyltransferase activity, transferring groups other than amino-acyl groups"/>
    <property type="evidence" value="ECO:0007669"/>
    <property type="project" value="InterPro"/>
</dbReference>
<accession>A0A0F5FM26</accession>
<name>A0A0F5FM26_9HYPH</name>
<dbReference type="InterPro" id="IPR051531">
    <property type="entry name" value="N-acetyltransferase"/>
</dbReference>